<reference evidence="1 2" key="2">
    <citation type="submission" date="2015-05" db="EMBL/GenBank/DDBJ databases">
        <title>Lifestyle Evolution in Cyanobacterial Symbionts of Sponges.</title>
        <authorList>
            <person name="Burgsdorf I."/>
            <person name="Slaby B.M."/>
            <person name="Handley K.M."/>
            <person name="Haber M."/>
            <person name="Blom J."/>
            <person name="Marshall C.W."/>
            <person name="Gilbert J.A."/>
            <person name="Hentschel U."/>
            <person name="Steindler L."/>
        </authorList>
    </citation>
    <scope>NUCLEOTIDE SEQUENCE [LARGE SCALE GENOMIC DNA]</scope>
    <source>
        <strain evidence="1">15L</strain>
    </source>
</reference>
<gene>
    <name evidence="1" type="ORF">TQ37_02545</name>
</gene>
<dbReference type="AlphaFoldDB" id="A0A0G8AY98"/>
<evidence type="ECO:0000313" key="2">
    <source>
        <dbReference type="Proteomes" id="UP000035037"/>
    </source>
</evidence>
<comment type="caution">
    <text evidence="1">The sequence shown here is derived from an EMBL/GenBank/DDBJ whole genome shotgun (WGS) entry which is preliminary data.</text>
</comment>
<feature type="non-terminal residue" evidence="1">
    <location>
        <position position="74"/>
    </location>
</feature>
<dbReference type="PATRIC" id="fig|1608419.3.peg.1914"/>
<dbReference type="Proteomes" id="UP000035037">
    <property type="component" value="Unassembled WGS sequence"/>
</dbReference>
<protein>
    <submittedName>
        <fullName evidence="1">Uncharacterized protein</fullName>
    </submittedName>
</protein>
<dbReference type="EMBL" id="JYFQ01000057">
    <property type="protein sequence ID" value="KKZ14008.1"/>
    <property type="molecule type" value="Genomic_DNA"/>
</dbReference>
<evidence type="ECO:0000313" key="1">
    <source>
        <dbReference type="EMBL" id="KKZ14008.1"/>
    </source>
</evidence>
<name>A0A0G8AY98_9SYNE</name>
<reference evidence="1 2" key="1">
    <citation type="submission" date="2015-02" db="EMBL/GenBank/DDBJ databases">
        <authorList>
            <person name="Slaby B."/>
            <person name="Hentschel U."/>
        </authorList>
    </citation>
    <scope>NUCLEOTIDE SEQUENCE [LARGE SCALE GENOMIC DNA]</scope>
    <source>
        <strain evidence="1">15L</strain>
    </source>
</reference>
<accession>A0A0G8AY98</accession>
<proteinExistence type="predicted"/>
<sequence>MDDLLTIAQIEAQFSSEWVLIEDPQVNDVLEVQSGKVRWHSKDREEVYRQAVTLRPKRFAVLYTGRMPEDTAIV</sequence>
<organism evidence="1 2">
    <name type="scientific">Candidatus Synechococcus spongiarum 15L</name>
    <dbReference type="NCBI Taxonomy" id="1608419"/>
    <lineage>
        <taxon>Bacteria</taxon>
        <taxon>Bacillati</taxon>
        <taxon>Cyanobacteriota</taxon>
        <taxon>Cyanophyceae</taxon>
        <taxon>Synechococcales</taxon>
        <taxon>Synechococcaceae</taxon>
        <taxon>Synechococcus</taxon>
    </lineage>
</organism>